<dbReference type="PATRIC" id="fig|458.5.peg.591"/>
<dbReference type="PANTHER" id="PTHR46394">
    <property type="entry name" value="ANNEXIN"/>
    <property type="match status" value="1"/>
</dbReference>
<evidence type="ECO:0000256" key="2">
    <source>
        <dbReference type="PROSITE-ProRule" id="PRU01161"/>
    </source>
</evidence>
<name>A0A0W0XYC8_9GAMM</name>
<dbReference type="PANTHER" id="PTHR46394:SF1">
    <property type="entry name" value="PNPLA DOMAIN-CONTAINING PROTEIN"/>
    <property type="match status" value="1"/>
</dbReference>
<evidence type="ECO:0000313" key="5">
    <source>
        <dbReference type="Proteomes" id="UP000054608"/>
    </source>
</evidence>
<feature type="active site" description="Proton acceptor" evidence="2">
    <location>
        <position position="499"/>
    </location>
</feature>
<dbReference type="Proteomes" id="UP000054608">
    <property type="component" value="Unassembled WGS sequence"/>
</dbReference>
<dbReference type="CDD" id="cd07207">
    <property type="entry name" value="Pat_ExoU_VipD_like"/>
    <property type="match status" value="1"/>
</dbReference>
<dbReference type="OrthoDB" id="5650221at2"/>
<dbReference type="InterPro" id="IPR016035">
    <property type="entry name" value="Acyl_Trfase/lysoPLipase"/>
</dbReference>
<dbReference type="GO" id="GO:0016787">
    <property type="term" value="F:hydrolase activity"/>
    <property type="evidence" value="ECO:0007669"/>
    <property type="project" value="UniProtKB-UniRule"/>
</dbReference>
<dbReference type="AlphaFoldDB" id="A0A0W0XYC8"/>
<reference evidence="4 5" key="1">
    <citation type="submission" date="2015-11" db="EMBL/GenBank/DDBJ databases">
        <title>Genomic analysis of 38 Legionella species identifies large and diverse effector repertoires.</title>
        <authorList>
            <person name="Burstein D."/>
            <person name="Amaro F."/>
            <person name="Zusman T."/>
            <person name="Lifshitz Z."/>
            <person name="Cohen O."/>
            <person name="Gilbert J.A."/>
            <person name="Pupko T."/>
            <person name="Shuman H.A."/>
            <person name="Segal G."/>
        </authorList>
    </citation>
    <scope>NUCLEOTIDE SEQUENCE [LARGE SCALE GENOMIC DNA]</scope>
    <source>
        <strain evidence="4 5">WA-270A-C2</strain>
    </source>
</reference>
<dbReference type="InterPro" id="IPR049988">
    <property type="entry name" value="T4SS_VpdC"/>
</dbReference>
<dbReference type="RefSeq" id="WP_058530700.1">
    <property type="nucleotide sequence ID" value="NZ_CAAAIN010000003.1"/>
</dbReference>
<keyword evidence="1 2" id="KW-0443">Lipid metabolism</keyword>
<dbReference type="SUPFAM" id="SSF52151">
    <property type="entry name" value="FabD/lysophospholipase-like"/>
    <property type="match status" value="1"/>
</dbReference>
<dbReference type="EMBL" id="LNYT01000006">
    <property type="protein sequence ID" value="KTD49472.1"/>
    <property type="molecule type" value="Genomic_DNA"/>
</dbReference>
<dbReference type="GO" id="GO:0016042">
    <property type="term" value="P:lipid catabolic process"/>
    <property type="evidence" value="ECO:0007669"/>
    <property type="project" value="UniProtKB-UniRule"/>
</dbReference>
<proteinExistence type="predicted"/>
<dbReference type="NCBIfam" id="NF043045">
    <property type="entry name" value="T4SS_VpdC"/>
    <property type="match status" value="1"/>
</dbReference>
<keyword evidence="2" id="KW-0442">Lipid degradation</keyword>
<evidence type="ECO:0000259" key="3">
    <source>
        <dbReference type="PROSITE" id="PS51635"/>
    </source>
</evidence>
<comment type="caution">
    <text evidence="2">Lacks conserved residue(s) required for the propagation of feature annotation.</text>
</comment>
<sequence>MARENVLSDLLRRNCTEHPNTRLLQKILLCVHRGWFRVNGLAPDNHYTLGDYLLDDERIIFDYTRLSDEAKEKFIQWFLMPHYQDAQKAFLSGVATNDYRGYTAEVGLSWWGRIINLLYYRRKAYHWPLTPLELTLNYQLTGIDICPDKYGLLIGLKQFATENNGSKYRDPEDNQLTPLRNAKRLILTDRLVENLINDDPGSLNYDDMIFNPHPYAIRVPLHNQRMEEMYEYRQTQRFITTQTWYQRLWRWIKSWYEKPNNEYELEEFKFREKNYQPLIEEDDVIVSERPSTGEILITEKRPELDNMVFCGGGGKIFAHVGAYKACEEAGITPTRFAGSSAGAIMAVLCYLGYSSGEILNFFKEFRQENLIHFDIDSSGMSDTQAVKGALDFMVTQKVNQIIQRYGIDTTAKGRKFLSEEVLYNNKITFASLKALKERYPDCGLGNELIVTATNMPQRKTRYFSSTTSPDLEVSAAVTISASLPVVFKPTIFEGERYNDGGILNNLPTNVFHDNHSTLLTSEYGNCLSLLAFQFDNGCERGLLDKLVDRIYRENFIWNWIYGFLTGVKDPVSGWEQDRLRLMQHSNQVVLLPTGNVSATQFNITPEEQAMLMQYGEEAVKNYITPRYDTNQGAKARNEEYMYANFASIEEALYFTCFRNRKDWFERLAAIALKRGMTAEKIKEIRERHFPESRPEPIRAPSAIDGDFFNAGLSSWLRRVNTLCNMQIFECLFPIFLKLPTCVFKKPADLKIYKVARHSFALSNPHQSLDMLLKINGDVHVLFAILKHITSRLNVESLKEQCQQLKCFEAILNNKWMIEEPVFYGNWDLTPEQASRLFKAFKTGNLNTVRVICSSLKNKEEPLQTVVKGLGDELIYTDEHYEDTDYWSITGNRASHSL</sequence>
<keyword evidence="5" id="KW-1185">Reference proteome</keyword>
<organism evidence="4 5">
    <name type="scientific">Legionella rubrilucens</name>
    <dbReference type="NCBI Taxonomy" id="458"/>
    <lineage>
        <taxon>Bacteria</taxon>
        <taxon>Pseudomonadati</taxon>
        <taxon>Pseudomonadota</taxon>
        <taxon>Gammaproteobacteria</taxon>
        <taxon>Legionellales</taxon>
        <taxon>Legionellaceae</taxon>
        <taxon>Legionella</taxon>
    </lineage>
</organism>
<dbReference type="PROSITE" id="PS51635">
    <property type="entry name" value="PNPLA"/>
    <property type="match status" value="1"/>
</dbReference>
<feature type="short sequence motif" description="DGA/G" evidence="2">
    <location>
        <begin position="499"/>
        <end position="501"/>
    </location>
</feature>
<evidence type="ECO:0000313" key="4">
    <source>
        <dbReference type="EMBL" id="KTD49472.1"/>
    </source>
</evidence>
<feature type="domain" description="PNPLA" evidence="3">
    <location>
        <begin position="307"/>
        <end position="512"/>
    </location>
</feature>
<comment type="caution">
    <text evidence="4">The sequence shown here is derived from an EMBL/GenBank/DDBJ whole genome shotgun (WGS) entry which is preliminary data.</text>
</comment>
<dbReference type="Pfam" id="PF01734">
    <property type="entry name" value="Patatin"/>
    <property type="match status" value="1"/>
</dbReference>
<dbReference type="STRING" id="458.Lrub_0571"/>
<dbReference type="Gene3D" id="3.40.1090.10">
    <property type="entry name" value="Cytosolic phospholipase A2 catalytic domain"/>
    <property type="match status" value="1"/>
</dbReference>
<gene>
    <name evidence="4" type="primary">rssA</name>
    <name evidence="4" type="ORF">Lrub_0571</name>
</gene>
<dbReference type="InterPro" id="IPR002641">
    <property type="entry name" value="PNPLA_dom"/>
</dbReference>
<dbReference type="InterPro" id="IPR052580">
    <property type="entry name" value="Lipid_Hydrolase"/>
</dbReference>
<feature type="active site" description="Nucleophile" evidence="2">
    <location>
        <position position="340"/>
    </location>
</feature>
<evidence type="ECO:0000256" key="1">
    <source>
        <dbReference type="ARBA" id="ARBA00023098"/>
    </source>
</evidence>
<accession>A0A0W0XYC8</accession>
<feature type="short sequence motif" description="GXSXG" evidence="2">
    <location>
        <begin position="338"/>
        <end position="342"/>
    </location>
</feature>
<keyword evidence="2 4" id="KW-0378">Hydrolase</keyword>
<protein>
    <submittedName>
        <fullName evidence="4">Esterase of the alpha-beta hydrolase superfamily protein</fullName>
    </submittedName>
</protein>